<reference evidence="7" key="1">
    <citation type="submission" date="2021-04" db="EMBL/GenBank/DDBJ databases">
        <authorList>
            <person name="Tunstrom K."/>
        </authorList>
    </citation>
    <scope>NUCLEOTIDE SEQUENCE</scope>
</reference>
<comment type="caution">
    <text evidence="7">The sequence shown here is derived from an EMBL/GenBank/DDBJ whole genome shotgun (WGS) entry which is preliminary data.</text>
</comment>
<dbReference type="Proteomes" id="UP000691718">
    <property type="component" value="Unassembled WGS sequence"/>
</dbReference>
<sequence length="97" mass="11357">MCGSSPSKDSSITLYRFPKPGTRNALRCELWAKYCFPNEAWSSPKFQEELHLKHKMLCSKHFESTCFNEKLFRTAVPGVQCYKENLQLLINAIWHKM</sequence>
<evidence type="ECO:0000313" key="7">
    <source>
        <dbReference type="EMBL" id="CAG4978652.1"/>
    </source>
</evidence>
<dbReference type="OrthoDB" id="7492961at2759"/>
<name>A0A8S3WVI4_PARAO</name>
<keyword evidence="3" id="KW-0862">Zinc</keyword>
<keyword evidence="1" id="KW-0479">Metal-binding</keyword>
<dbReference type="GO" id="GO:0008270">
    <property type="term" value="F:zinc ion binding"/>
    <property type="evidence" value="ECO:0007669"/>
    <property type="project" value="UniProtKB-KW"/>
</dbReference>
<evidence type="ECO:0000256" key="5">
    <source>
        <dbReference type="PROSITE-ProRule" id="PRU00309"/>
    </source>
</evidence>
<keyword evidence="8" id="KW-1185">Reference proteome</keyword>
<dbReference type="GO" id="GO:0003677">
    <property type="term" value="F:DNA binding"/>
    <property type="evidence" value="ECO:0007669"/>
    <property type="project" value="UniProtKB-UniRule"/>
</dbReference>
<dbReference type="Pfam" id="PF05485">
    <property type="entry name" value="THAP"/>
    <property type="match status" value="1"/>
</dbReference>
<dbReference type="AlphaFoldDB" id="A0A8S3WVI4"/>
<evidence type="ECO:0000256" key="1">
    <source>
        <dbReference type="ARBA" id="ARBA00022723"/>
    </source>
</evidence>
<gene>
    <name evidence="7" type="ORF">PAPOLLO_LOCUS9723</name>
</gene>
<organism evidence="7 8">
    <name type="scientific">Parnassius apollo</name>
    <name type="common">Apollo butterfly</name>
    <name type="synonym">Papilio apollo</name>
    <dbReference type="NCBI Taxonomy" id="110799"/>
    <lineage>
        <taxon>Eukaryota</taxon>
        <taxon>Metazoa</taxon>
        <taxon>Ecdysozoa</taxon>
        <taxon>Arthropoda</taxon>
        <taxon>Hexapoda</taxon>
        <taxon>Insecta</taxon>
        <taxon>Pterygota</taxon>
        <taxon>Neoptera</taxon>
        <taxon>Endopterygota</taxon>
        <taxon>Lepidoptera</taxon>
        <taxon>Glossata</taxon>
        <taxon>Ditrysia</taxon>
        <taxon>Papilionoidea</taxon>
        <taxon>Papilionidae</taxon>
        <taxon>Parnassiinae</taxon>
        <taxon>Parnassini</taxon>
        <taxon>Parnassius</taxon>
        <taxon>Parnassius</taxon>
    </lineage>
</organism>
<evidence type="ECO:0000256" key="4">
    <source>
        <dbReference type="ARBA" id="ARBA00023125"/>
    </source>
</evidence>
<evidence type="ECO:0000256" key="3">
    <source>
        <dbReference type="ARBA" id="ARBA00022833"/>
    </source>
</evidence>
<feature type="domain" description="THAP-type" evidence="6">
    <location>
        <begin position="1"/>
        <end position="80"/>
    </location>
</feature>
<proteinExistence type="predicted"/>
<evidence type="ECO:0000313" key="8">
    <source>
        <dbReference type="Proteomes" id="UP000691718"/>
    </source>
</evidence>
<evidence type="ECO:0000256" key="2">
    <source>
        <dbReference type="ARBA" id="ARBA00022771"/>
    </source>
</evidence>
<evidence type="ECO:0000259" key="6">
    <source>
        <dbReference type="PROSITE" id="PS50950"/>
    </source>
</evidence>
<keyword evidence="2 5" id="KW-0863">Zinc-finger</keyword>
<dbReference type="PROSITE" id="PS50950">
    <property type="entry name" value="ZF_THAP"/>
    <property type="match status" value="1"/>
</dbReference>
<keyword evidence="4 5" id="KW-0238">DNA-binding</keyword>
<accession>A0A8S3WVI4</accession>
<dbReference type="EMBL" id="CAJQZP010000693">
    <property type="protein sequence ID" value="CAG4978652.1"/>
    <property type="molecule type" value="Genomic_DNA"/>
</dbReference>
<protein>
    <submittedName>
        <fullName evidence="7">(apollo) hypothetical protein</fullName>
    </submittedName>
</protein>
<dbReference type="InterPro" id="IPR006612">
    <property type="entry name" value="THAP_Znf"/>
</dbReference>